<dbReference type="PANTHER" id="PTHR30570:SF1">
    <property type="entry name" value="PHOSPHATE-BINDING PROTEIN PSTS"/>
    <property type="match status" value="1"/>
</dbReference>
<evidence type="ECO:0000256" key="3">
    <source>
        <dbReference type="SAM" id="Phobius"/>
    </source>
</evidence>
<feature type="region of interest" description="Disordered" evidence="2">
    <location>
        <begin position="510"/>
        <end position="555"/>
    </location>
</feature>
<proteinExistence type="predicted"/>
<evidence type="ECO:0000313" key="5">
    <source>
        <dbReference type="EMBL" id="NKY13018.1"/>
    </source>
</evidence>
<dbReference type="EMBL" id="JAAXOU010000011">
    <property type="protein sequence ID" value="NKY13018.1"/>
    <property type="molecule type" value="Genomic_DNA"/>
</dbReference>
<evidence type="ECO:0000256" key="2">
    <source>
        <dbReference type="SAM" id="MobiDB-lite"/>
    </source>
</evidence>
<dbReference type="RefSeq" id="WP_168437292.1">
    <property type="nucleotide sequence ID" value="NZ_JAAXOU010000011.1"/>
</dbReference>
<organism evidence="5 6">
    <name type="scientific">Streptomyces somaliensis (strain ATCC 33201 / DSM 40738 / JCM 12659 / KCTC 9044 / NCTC 11332 / NRRL B-12077 / IP 733)</name>
    <dbReference type="NCBI Taxonomy" id="1134445"/>
    <lineage>
        <taxon>Bacteria</taxon>
        <taxon>Bacillati</taxon>
        <taxon>Actinomycetota</taxon>
        <taxon>Actinomycetes</taxon>
        <taxon>Kitasatosporales</taxon>
        <taxon>Streptomycetaceae</taxon>
        <taxon>Streptomyces</taxon>
    </lineage>
</organism>
<dbReference type="InterPro" id="IPR024370">
    <property type="entry name" value="PBP_domain"/>
</dbReference>
<dbReference type="Proteomes" id="UP000570003">
    <property type="component" value="Unassembled WGS sequence"/>
</dbReference>
<keyword evidence="1" id="KW-0732">Signal</keyword>
<keyword evidence="3" id="KW-0812">Transmembrane</keyword>
<keyword evidence="3" id="KW-0472">Membrane</keyword>
<feature type="compositionally biased region" description="Low complexity" evidence="2">
    <location>
        <begin position="540"/>
        <end position="555"/>
    </location>
</feature>
<dbReference type="AlphaFoldDB" id="A0AA44DA76"/>
<dbReference type="Pfam" id="PF12849">
    <property type="entry name" value="PBP_like_2"/>
    <property type="match status" value="1"/>
</dbReference>
<dbReference type="Gene3D" id="3.40.190.10">
    <property type="entry name" value="Periplasmic binding protein-like II"/>
    <property type="match status" value="2"/>
</dbReference>
<feature type="transmembrane region" description="Helical" evidence="3">
    <location>
        <begin position="6"/>
        <end position="28"/>
    </location>
</feature>
<accession>A0AA44DA76</accession>
<comment type="caution">
    <text evidence="5">The sequence shown here is derived from an EMBL/GenBank/DDBJ whole genome shotgun (WGS) entry which is preliminary data.</text>
</comment>
<keyword evidence="6" id="KW-1185">Reference proteome</keyword>
<feature type="domain" description="PBP" evidence="4">
    <location>
        <begin position="233"/>
        <end position="485"/>
    </location>
</feature>
<dbReference type="SUPFAM" id="SSF53850">
    <property type="entry name" value="Periplasmic binding protein-like II"/>
    <property type="match status" value="1"/>
</dbReference>
<dbReference type="PANTHER" id="PTHR30570">
    <property type="entry name" value="PERIPLASMIC PHOSPHATE BINDING COMPONENT OF PHOSPHATE ABC TRANSPORTER"/>
    <property type="match status" value="1"/>
</dbReference>
<evidence type="ECO:0000256" key="1">
    <source>
        <dbReference type="ARBA" id="ARBA00022729"/>
    </source>
</evidence>
<protein>
    <submittedName>
        <fullName evidence="5">Phosphate ABC transporter substrate-binding protein</fullName>
    </submittedName>
</protein>
<keyword evidence="3" id="KW-1133">Transmembrane helix</keyword>
<sequence>MEWFSAENVIAVLTALLGVLASVAALWYERRVPRRKRLGYRVQMDTPIGSNVRDGGRANVRVGLFGEGPDIDLSDATLVLLRIENDGPQSVGDDDYTSRPPHGLTVEFTGREIRGVAVTQPGDADHLMEHFTPEAGMGHSGGTLHLPRVPLNPGEHFKLLVLLTGGSVGSPVRVTGGLRDGEVRPNTAIPSDDKPPVFSHPARVITVLLTACVVTLACIIVGDEEEGRPPIGCATGTLTVVGSTAFAPVAQEVARKYEKDCPGSTVTVDARGTSPGIHALAEAGAGHKGGSPAVIALSDGPKPDHGYERLRENRVAVSVFAMIVNDRVPLRGLTTADVRRIYRGEVRRWSELGGPDLPVVLVSRNSNSGTREVFQRRVLQGYEPASSSRDCRVKTDPAARVLRCEVDSTQQAMAAVAEIPGALGYSELRAGQSVRGLHRLALDGRTPSIDDVAESGYPYREIEYAYTYGRPPANSLVSSFLDYLVRGSGQGVISTHGHIPCMSPEGLPVCAGPRPGREAAGGGRADGAPRPGGPGGPSGAEGSARATPAAPTGTG</sequence>
<dbReference type="InterPro" id="IPR050811">
    <property type="entry name" value="Phosphate_ABC_transporter"/>
</dbReference>
<gene>
    <name evidence="5" type="ORF">HGA06_02195</name>
</gene>
<evidence type="ECO:0000259" key="4">
    <source>
        <dbReference type="Pfam" id="PF12849"/>
    </source>
</evidence>
<name>A0AA44DA76_STRE0</name>
<reference evidence="5 6" key="1">
    <citation type="submission" date="2020-04" db="EMBL/GenBank/DDBJ databases">
        <title>MicrobeNet Type strains.</title>
        <authorList>
            <person name="Nicholson A.C."/>
        </authorList>
    </citation>
    <scope>NUCLEOTIDE SEQUENCE [LARGE SCALE GENOMIC DNA]</scope>
    <source>
        <strain evidence="5 6">DSM 40738</strain>
    </source>
</reference>
<evidence type="ECO:0000313" key="6">
    <source>
        <dbReference type="Proteomes" id="UP000570003"/>
    </source>
</evidence>